<dbReference type="FunFam" id="3.30.70.1590:FF:000003">
    <property type="entry name" value="Myosin-Va isoform 1"/>
    <property type="match status" value="1"/>
</dbReference>
<feature type="domain" description="Dilute" evidence="18">
    <location>
        <begin position="1471"/>
        <end position="1747"/>
    </location>
</feature>
<evidence type="ECO:0000256" key="1">
    <source>
        <dbReference type="ARBA" id="ARBA00008314"/>
    </source>
</evidence>
<evidence type="ECO:0000256" key="7">
    <source>
        <dbReference type="ARBA" id="ARBA00023054"/>
    </source>
</evidence>
<evidence type="ECO:0000256" key="17">
    <source>
        <dbReference type="SAM" id="MobiDB-lite"/>
    </source>
</evidence>
<dbReference type="GO" id="GO:0005737">
    <property type="term" value="C:cytoplasm"/>
    <property type="evidence" value="ECO:0007669"/>
    <property type="project" value="TreeGrafter"/>
</dbReference>
<dbReference type="GO" id="GO:0016020">
    <property type="term" value="C:membrane"/>
    <property type="evidence" value="ECO:0007669"/>
    <property type="project" value="TreeGrafter"/>
</dbReference>
<evidence type="ECO:0000256" key="12">
    <source>
        <dbReference type="ARBA" id="ARBA00054098"/>
    </source>
</evidence>
<dbReference type="Gene3D" id="1.20.120.720">
    <property type="entry name" value="Myosin VI head, motor domain, U50 subdomain"/>
    <property type="match status" value="1"/>
</dbReference>
<dbReference type="FunFam" id="1.20.58.530:FF:000002">
    <property type="entry name" value="Class V myosin"/>
    <property type="match status" value="1"/>
</dbReference>
<dbReference type="Ensembl" id="ENSACLT00000061411.1">
    <property type="protein sequence ID" value="ENSACLP00000073971.1"/>
    <property type="gene ID" value="ENSACLG00000014476.2"/>
</dbReference>
<evidence type="ECO:0000256" key="11">
    <source>
        <dbReference type="ARBA" id="ARBA00048778"/>
    </source>
</evidence>
<dbReference type="GO" id="GO:0016459">
    <property type="term" value="C:myosin complex"/>
    <property type="evidence" value="ECO:0007669"/>
    <property type="project" value="UniProtKB-KW"/>
</dbReference>
<dbReference type="Gene3D" id="1.20.5.190">
    <property type="match status" value="3"/>
</dbReference>
<dbReference type="InterPro" id="IPR027417">
    <property type="entry name" value="P-loop_NTPase"/>
</dbReference>
<comment type="function">
    <text evidence="12">Processive actin-based motor that can move in large steps approximating the 36-nm pseudo-repeat of the actin filament. Can hydrolyze ATP in the presence of actin, which is essential for its function as a motor protein. Involved in melanosome transport. Also mediates the transport of vesicles to the plasma membrane. May also be required for some polarization process involved in dendrite formation.</text>
</comment>
<sequence length="1792" mass="207739">MEHQVEWCARVWIPDVEEVWKSAELTKDYKSGDVSLQLMLEDGKNIEHKLDPKTKNLPYLRNPDILVGENDLTALSYLHEPAVLHNLKVRFIDSKLIYTYCGIVLVAINPYETLPIYGTDIINAYSGQNMGDMDPHIFAVAEEAYKQMARDERNQSIIVSGESGAGKTVSAKYAMRYFATVSGSASEANVEEKVLASNPIMEAIGNAKTTRNDNSSRFGKYIEIGFDNRYRIIGANMRTYLLEKSRVVFQADEERNYHIFYQLCASAHLPEFKALKLSSANDFLYTRQGRSPVIDGVDDTKELCTTRNAFSLLGINESYQMGLFQVLAAILHLGNVEIKDRDADSSVIPPNNRHLMAFCELVGVTYQDMSQWLCHRKLKTATETYIKPLPRLQATNARDALSKHIYAKLFNWIVEHVNKALVTNVKQHSFIGVLDIYGYVCVVLSNFEQFCINYANEKLQQQFNMHVFKLEQEEYMKEQIPWTLIDFYDNQPCINLIEAKMGILDLLDEECRMPKGSDDSWAQKLYNTHLKTCSLFEKPRMSNRAFIIQHFADKVEYQCDGFLEKNKDTVNEEQINVMKASKFNLLVELFQDEEKATSPTGQVQGTGGRTRLSIKPDKSRDTSSKEHKKTVGCQFRNSLQKLMDTLNATTPHYVRCIKPNDFKLAFSFDPKRAVQQLRACGVLETIRISAAGFPSRWTYQEFFSRYRVLMKQKDVLADKKLTCKNVLEKLVQDQDKYQFGKTKIFFRAGQVAYLEKLRADKLRAACIRIQKTIRCWLARKKYLRKRSAAITIQRFTRGYQARCLAKFLRRTQAATIIQKYQRMYVERKRYKQKQAAALAMQTILRAYMARQKYQALLREHKAVIIQKHIRGWLARCWYKRCLEAIVYLQCCIRRMRAKRELKKLKIEARSVEHFKKLNKGMENKIMQLQRKIDEQSKENRLVNERLVGLESSYTVESERMRGELNRLRGVEEDAKNKANQVSSLLEELERLKKELSATQQEKKTIEDWAQSYRDEMEKMVAELKHQNGLLKKEKDDLNRLIQEQSQQMTEKMTRAIAEETQQLETDLNEERSRYQNLLSEHLRLEEKYDDLKEEMALSSVSNTFARVLRAMSHISTPFICISIRFMWHIRNRSSHMQDVTRGIDTSLTLKLQKRVTELEQDKQLLPNENKVKFSARIPDCNFIFQRQELESENKKLKHDLEEMRKSLLGNAATGAGAPGSPAYKVLLEQLNASCEELEVRKEEVLILRSQLVSQKEAMHHKVALDILYFLNEDGELWLVNQGLKETIRLLEHQLQTQRRTYDNEVESLRSELQNVKEENNRQQQLLAQNLQLPPEARIEASLQHEITRLTNENLDLMEQLEKQDRTIRKLKKQLKVYSKRIGEMGGQTSPGQMVDEPIHPVNIPRREKDFQGMLEYKKEDEMKLVKNLILELKPRGVAVNLIPGLPAYILFMCLRHADYVNDDQKVRTLLTSTINSIKKILKKRGDDFETVSFWLANTCRFLHCLKQYSGDEQFMKHNTSRQNEHCLSNFDLAEYRQVISDLAIQIYQQLIKCMENILQPMIVSGMLEHETIQGVSGVKPTGLRKRTSSIADEGTYTLDSILRQLSAFHSTMCQHGTDPELIKQVVKQQFYIIGAVTLNNLLLRKDMCSWSKGMQIRYNVSQLEEWLRDKGLMTCGAKETLEPLIQAAQLLQVKKKTDEDAEAICSMCHALTTAQIVKVLNLYTPVNEFEERVSVAFIRTIQTRLRDRCESPQLLMDTKMIYPVTFPFNPSCLALETIQIPSSLNLAFLTRV</sequence>
<keyword evidence="8 15" id="KW-0518">Myosin</keyword>
<keyword evidence="6" id="KW-0112">Calmodulin-binding</keyword>
<dbReference type="FunFam" id="1.10.10.820:FF:000001">
    <property type="entry name" value="Myosin heavy chain"/>
    <property type="match status" value="1"/>
</dbReference>
<dbReference type="Pfam" id="PF01843">
    <property type="entry name" value="DIL"/>
    <property type="match status" value="1"/>
</dbReference>
<feature type="compositionally biased region" description="Basic and acidic residues" evidence="17">
    <location>
        <begin position="614"/>
        <end position="625"/>
    </location>
</feature>
<accession>A0AAX7VC54</accession>
<dbReference type="FunFam" id="1.20.5.190:FF:000006">
    <property type="entry name" value="Myosin VA"/>
    <property type="match status" value="1"/>
</dbReference>
<feature type="domain" description="Myosin motor" evidence="19">
    <location>
        <begin position="67"/>
        <end position="759"/>
    </location>
</feature>
<dbReference type="PROSITE" id="PS50096">
    <property type="entry name" value="IQ"/>
    <property type="match status" value="5"/>
</dbReference>
<evidence type="ECO:0000313" key="22">
    <source>
        <dbReference type="Proteomes" id="UP000265100"/>
    </source>
</evidence>
<feature type="coiled-coil region" evidence="16">
    <location>
        <begin position="911"/>
        <end position="1094"/>
    </location>
</feature>
<evidence type="ECO:0000259" key="20">
    <source>
        <dbReference type="PROSITE" id="PS51844"/>
    </source>
</evidence>
<dbReference type="SMART" id="SM00015">
    <property type="entry name" value="IQ"/>
    <property type="match status" value="6"/>
</dbReference>
<dbReference type="SUPFAM" id="SSF52540">
    <property type="entry name" value="P-loop containing nucleoside triphosphate hydrolases"/>
    <property type="match status" value="2"/>
</dbReference>
<dbReference type="InterPro" id="IPR000048">
    <property type="entry name" value="IQ_motif_EF-hand-BS"/>
</dbReference>
<evidence type="ECO:0000256" key="3">
    <source>
        <dbReference type="ARBA" id="ARBA00022737"/>
    </source>
</evidence>
<evidence type="ECO:0000259" key="19">
    <source>
        <dbReference type="PROSITE" id="PS51456"/>
    </source>
</evidence>
<feature type="domain" description="Myosin N-terminal SH3-like" evidence="20">
    <location>
        <begin position="6"/>
        <end position="58"/>
    </location>
</feature>
<evidence type="ECO:0000256" key="8">
    <source>
        <dbReference type="ARBA" id="ARBA00023123"/>
    </source>
</evidence>
<feature type="binding site" evidence="15">
    <location>
        <begin position="161"/>
        <end position="168"/>
    </location>
    <ligand>
        <name>ATP</name>
        <dbReference type="ChEBI" id="CHEBI:30616"/>
    </ligand>
</feature>
<keyword evidence="22" id="KW-1185">Reference proteome</keyword>
<dbReference type="GO" id="GO:0005516">
    <property type="term" value="F:calmodulin binding"/>
    <property type="evidence" value="ECO:0007669"/>
    <property type="project" value="UniProtKB-KW"/>
</dbReference>
<dbReference type="Pfam" id="PF00612">
    <property type="entry name" value="IQ"/>
    <property type="match status" value="4"/>
</dbReference>
<feature type="coiled-coil region" evidence="16">
    <location>
        <begin position="1186"/>
        <end position="1247"/>
    </location>
</feature>
<dbReference type="Gene3D" id="3.40.850.10">
    <property type="entry name" value="Kinesin motor domain"/>
    <property type="match status" value="1"/>
</dbReference>
<evidence type="ECO:0000256" key="4">
    <source>
        <dbReference type="ARBA" id="ARBA00022741"/>
    </source>
</evidence>
<dbReference type="Pfam" id="PF00063">
    <property type="entry name" value="Myosin_head"/>
    <property type="match status" value="1"/>
</dbReference>
<dbReference type="InterPro" id="IPR036103">
    <property type="entry name" value="MYSc_Myo5"/>
</dbReference>
<reference evidence="21" key="2">
    <citation type="submission" date="2025-08" db="UniProtKB">
        <authorList>
            <consortium name="Ensembl"/>
        </authorList>
    </citation>
    <scope>IDENTIFICATION</scope>
</reference>
<evidence type="ECO:0000256" key="16">
    <source>
        <dbReference type="SAM" id="Coils"/>
    </source>
</evidence>
<dbReference type="Gene3D" id="1.20.58.530">
    <property type="match status" value="1"/>
</dbReference>
<proteinExistence type="inferred from homology"/>
<evidence type="ECO:0000259" key="18">
    <source>
        <dbReference type="PROSITE" id="PS51126"/>
    </source>
</evidence>
<evidence type="ECO:0000313" key="21">
    <source>
        <dbReference type="Ensembl" id="ENSACLP00000073971.1"/>
    </source>
</evidence>
<keyword evidence="4 15" id="KW-0547">Nucleotide-binding</keyword>
<reference evidence="21" key="3">
    <citation type="submission" date="2025-09" db="UniProtKB">
        <authorList>
            <consortium name="Ensembl"/>
        </authorList>
    </citation>
    <scope>IDENTIFICATION</scope>
</reference>
<protein>
    <recommendedName>
        <fullName evidence="13">Unconventional myosin-Va</fullName>
    </recommendedName>
    <alternativeName>
        <fullName evidence="14">Dilute myosin heavy chain, non-muscle</fullName>
    </alternativeName>
</protein>
<dbReference type="GeneTree" id="ENSGT00940000155347"/>
<organism evidence="21 22">
    <name type="scientific">Astatotilapia calliptera</name>
    <name type="common">Eastern happy</name>
    <name type="synonym">Chromis callipterus</name>
    <dbReference type="NCBI Taxonomy" id="8154"/>
    <lineage>
        <taxon>Eukaryota</taxon>
        <taxon>Metazoa</taxon>
        <taxon>Chordata</taxon>
        <taxon>Craniata</taxon>
        <taxon>Vertebrata</taxon>
        <taxon>Euteleostomi</taxon>
        <taxon>Actinopterygii</taxon>
        <taxon>Neopterygii</taxon>
        <taxon>Teleostei</taxon>
        <taxon>Neoteleostei</taxon>
        <taxon>Acanthomorphata</taxon>
        <taxon>Ovalentaria</taxon>
        <taxon>Cichlomorphae</taxon>
        <taxon>Cichliformes</taxon>
        <taxon>Cichlidae</taxon>
        <taxon>African cichlids</taxon>
        <taxon>Pseudocrenilabrinae</taxon>
        <taxon>Haplochromini</taxon>
        <taxon>Astatotilapia</taxon>
    </lineage>
</organism>
<evidence type="ECO:0000256" key="5">
    <source>
        <dbReference type="ARBA" id="ARBA00022840"/>
    </source>
</evidence>
<dbReference type="FunFam" id="1.20.5.190:FF:000001">
    <property type="entry name" value="unconventional myosin-Va"/>
    <property type="match status" value="1"/>
</dbReference>
<comment type="catalytic activity">
    <reaction evidence="11">
        <text>ATP + H2O = ADP + phosphate + H(+)</text>
        <dbReference type="Rhea" id="RHEA:13065"/>
        <dbReference type="ChEBI" id="CHEBI:15377"/>
        <dbReference type="ChEBI" id="CHEBI:15378"/>
        <dbReference type="ChEBI" id="CHEBI:30616"/>
        <dbReference type="ChEBI" id="CHEBI:43474"/>
        <dbReference type="ChEBI" id="CHEBI:456216"/>
    </reaction>
    <physiologicalReaction direction="left-to-right" evidence="11">
        <dbReference type="Rhea" id="RHEA:13066"/>
    </physiologicalReaction>
</comment>
<keyword evidence="9 15" id="KW-0505">Motor protein</keyword>
<keyword evidence="2" id="KW-0597">Phosphoprotein</keyword>
<keyword evidence="5 15" id="KW-0067">ATP-binding</keyword>
<evidence type="ECO:0000256" key="13">
    <source>
        <dbReference type="ARBA" id="ARBA00068036"/>
    </source>
</evidence>
<evidence type="ECO:0000256" key="15">
    <source>
        <dbReference type="PROSITE-ProRule" id="PRU00782"/>
    </source>
</evidence>
<feature type="coiled-coil region" evidence="16">
    <location>
        <begin position="1280"/>
        <end position="1380"/>
    </location>
</feature>
<dbReference type="SMART" id="SM00242">
    <property type="entry name" value="MYSc"/>
    <property type="match status" value="1"/>
</dbReference>
<dbReference type="SMART" id="SM01132">
    <property type="entry name" value="DIL"/>
    <property type="match status" value="1"/>
</dbReference>
<dbReference type="Pfam" id="PF25966">
    <property type="entry name" value="Myo5a"/>
    <property type="match status" value="1"/>
</dbReference>
<dbReference type="GO" id="GO:0051015">
    <property type="term" value="F:actin filament binding"/>
    <property type="evidence" value="ECO:0007669"/>
    <property type="project" value="TreeGrafter"/>
</dbReference>
<dbReference type="FunFam" id="3.40.850.10:FF:000089">
    <property type="entry name" value="Myosin VC"/>
    <property type="match status" value="1"/>
</dbReference>
<keyword evidence="10 15" id="KW-0009">Actin-binding</keyword>
<comment type="similarity">
    <text evidence="1 15">Belongs to the TRAFAC class myosin-kinesin ATPase superfamily. Myosin family.</text>
</comment>
<dbReference type="InterPro" id="IPR004009">
    <property type="entry name" value="SH3_Myosin"/>
</dbReference>
<feature type="region of interest" description="Actin-binding" evidence="15">
    <location>
        <begin position="639"/>
        <end position="661"/>
    </location>
</feature>
<dbReference type="Gene3D" id="3.30.70.1590">
    <property type="match status" value="1"/>
</dbReference>
<dbReference type="InterPro" id="IPR001609">
    <property type="entry name" value="Myosin_head_motor_dom-like"/>
</dbReference>
<dbReference type="CDD" id="cd01380">
    <property type="entry name" value="MYSc_Myo5"/>
    <property type="match status" value="1"/>
</dbReference>
<evidence type="ECO:0000256" key="2">
    <source>
        <dbReference type="ARBA" id="ARBA00022553"/>
    </source>
</evidence>
<dbReference type="Proteomes" id="UP000265100">
    <property type="component" value="Chromosome 1"/>
</dbReference>
<dbReference type="PROSITE" id="PS51456">
    <property type="entry name" value="MYOSIN_MOTOR"/>
    <property type="match status" value="1"/>
</dbReference>
<evidence type="ECO:0000256" key="9">
    <source>
        <dbReference type="ARBA" id="ARBA00023175"/>
    </source>
</evidence>
<dbReference type="InterPro" id="IPR058662">
    <property type="entry name" value="Myo5a/b_dom"/>
</dbReference>
<dbReference type="Gene3D" id="1.10.10.820">
    <property type="match status" value="1"/>
</dbReference>
<dbReference type="GO" id="GO:0000146">
    <property type="term" value="F:microfilament motor activity"/>
    <property type="evidence" value="ECO:0007669"/>
    <property type="project" value="TreeGrafter"/>
</dbReference>
<dbReference type="PANTHER" id="PTHR13140">
    <property type="entry name" value="MYOSIN"/>
    <property type="match status" value="1"/>
</dbReference>
<dbReference type="PROSITE" id="PS51844">
    <property type="entry name" value="SH3_LIKE"/>
    <property type="match status" value="1"/>
</dbReference>
<name>A0AAX7VC54_ASTCA</name>
<dbReference type="CDD" id="cd23767">
    <property type="entry name" value="IQCD"/>
    <property type="match status" value="1"/>
</dbReference>
<keyword evidence="7 16" id="KW-0175">Coiled coil</keyword>
<dbReference type="GO" id="GO:0007015">
    <property type="term" value="P:actin filament organization"/>
    <property type="evidence" value="ECO:0007669"/>
    <property type="project" value="TreeGrafter"/>
</dbReference>
<dbReference type="PRINTS" id="PR00193">
    <property type="entry name" value="MYOSINHEAVY"/>
</dbReference>
<dbReference type="GO" id="GO:0005524">
    <property type="term" value="F:ATP binding"/>
    <property type="evidence" value="ECO:0007669"/>
    <property type="project" value="UniProtKB-UniRule"/>
</dbReference>
<evidence type="ECO:0000256" key="6">
    <source>
        <dbReference type="ARBA" id="ARBA00022860"/>
    </source>
</evidence>
<reference evidence="21" key="1">
    <citation type="submission" date="2018-05" db="EMBL/GenBank/DDBJ databases">
        <authorList>
            <person name="Datahose"/>
        </authorList>
    </citation>
    <scope>NUCLEOTIDE SEQUENCE</scope>
</reference>
<dbReference type="PANTHER" id="PTHR13140:SF273">
    <property type="entry name" value="UNCONVENTIONAL MYOSIN-VA"/>
    <property type="match status" value="1"/>
</dbReference>
<keyword evidence="3" id="KW-0677">Repeat</keyword>
<dbReference type="PROSITE" id="PS51126">
    <property type="entry name" value="DILUTE"/>
    <property type="match status" value="1"/>
</dbReference>
<dbReference type="InterPro" id="IPR036961">
    <property type="entry name" value="Kinesin_motor_dom_sf"/>
</dbReference>
<evidence type="ECO:0000256" key="10">
    <source>
        <dbReference type="ARBA" id="ARBA00023203"/>
    </source>
</evidence>
<dbReference type="InterPro" id="IPR002710">
    <property type="entry name" value="Dilute_dom"/>
</dbReference>
<evidence type="ECO:0000256" key="14">
    <source>
        <dbReference type="ARBA" id="ARBA00076270"/>
    </source>
</evidence>
<feature type="region of interest" description="Disordered" evidence="17">
    <location>
        <begin position="596"/>
        <end position="629"/>
    </location>
</feature>